<dbReference type="AlphaFoldDB" id="A0A381TCT8"/>
<dbReference type="EMBL" id="UINC01004388">
    <property type="protein sequence ID" value="SVA13956.1"/>
    <property type="molecule type" value="Genomic_DNA"/>
</dbReference>
<dbReference type="PANTHER" id="PTHR11669">
    <property type="entry name" value="REPLICATION FACTOR C / DNA POLYMERASE III GAMMA-TAU SUBUNIT"/>
    <property type="match status" value="1"/>
</dbReference>
<evidence type="ECO:0008006" key="2">
    <source>
        <dbReference type="Google" id="ProtNLM"/>
    </source>
</evidence>
<dbReference type="PANTHER" id="PTHR11669:SF8">
    <property type="entry name" value="DNA POLYMERASE III SUBUNIT DELTA"/>
    <property type="match status" value="1"/>
</dbReference>
<dbReference type="InterPro" id="IPR050238">
    <property type="entry name" value="DNA_Rep/Repair_Clamp_Loader"/>
</dbReference>
<organism evidence="1">
    <name type="scientific">marine metagenome</name>
    <dbReference type="NCBI Taxonomy" id="408172"/>
    <lineage>
        <taxon>unclassified sequences</taxon>
        <taxon>metagenomes</taxon>
        <taxon>ecological metagenomes</taxon>
    </lineage>
</organism>
<name>A0A381TCT8_9ZZZZ</name>
<dbReference type="Pfam" id="PF13177">
    <property type="entry name" value="DNA_pol3_delta2"/>
    <property type="match status" value="1"/>
</dbReference>
<gene>
    <name evidence="1" type="ORF">METZ01_LOCUS66810</name>
</gene>
<dbReference type="GO" id="GO:0006261">
    <property type="term" value="P:DNA-templated DNA replication"/>
    <property type="evidence" value="ECO:0007669"/>
    <property type="project" value="TreeGrafter"/>
</dbReference>
<proteinExistence type="predicted"/>
<accession>A0A381TCT8</accession>
<dbReference type="SUPFAM" id="SSF52540">
    <property type="entry name" value="P-loop containing nucleoside triphosphate hydrolases"/>
    <property type="match status" value="1"/>
</dbReference>
<sequence>MTPSNPIGQKQLLQHLDDLAKNSRIANTYMLVGQEGVGKISIALAFINSILQSALGKESDAARMATNKINSLSHPDLHFSFPVNTNDKIKKDPVSNDFLEAWREMLFNSTYFSLHDWYKKIRIGNKQGIISAKEAEKISKVMSLKPYEGGYRFMVVWMAEKMNPSASNKLLKLLEEPPKKAVFLLLCENEAAVLGTIRSRCQKIGVGPIASEDIALGLKAGFETEKLLAEEIAKKAKGNYRAACQLVENQSVAEENAGDFVSWVRLAFRVKTSKKAVGELVSFSETMAKKSREDQKAFLKSSLSIFRKGLLFNYAVEREGLGFGNGFSLEKFAPFVHENNIVEIYDEVQTAYDNIERNGNSKIVFLDTSIKLTRLLHIKPSDANKN</sequence>
<protein>
    <recommendedName>
        <fullName evidence="2">DNA polymerase III subunit delta</fullName>
    </recommendedName>
</protein>
<reference evidence="1" key="1">
    <citation type="submission" date="2018-05" db="EMBL/GenBank/DDBJ databases">
        <authorList>
            <person name="Lanie J.A."/>
            <person name="Ng W.-L."/>
            <person name="Kazmierczak K.M."/>
            <person name="Andrzejewski T.M."/>
            <person name="Davidsen T.M."/>
            <person name="Wayne K.J."/>
            <person name="Tettelin H."/>
            <person name="Glass J.I."/>
            <person name="Rusch D."/>
            <person name="Podicherti R."/>
            <person name="Tsui H.-C.T."/>
            <person name="Winkler M.E."/>
        </authorList>
    </citation>
    <scope>NUCLEOTIDE SEQUENCE</scope>
</reference>
<evidence type="ECO:0000313" key="1">
    <source>
        <dbReference type="EMBL" id="SVA13956.1"/>
    </source>
</evidence>
<dbReference type="InterPro" id="IPR027417">
    <property type="entry name" value="P-loop_NTPase"/>
</dbReference>
<dbReference type="Gene3D" id="3.40.50.300">
    <property type="entry name" value="P-loop containing nucleotide triphosphate hydrolases"/>
    <property type="match status" value="1"/>
</dbReference>